<sequence length="101" mass="10876">MYANDERPALRAFPTHNPPTPSTEIAPIAGIVCCIQRPLYVANSPVGEAGALKRCGSSHNSYKEDFVAPRMGILAITSSLQHLYSTDRPCEAETSTRSVAT</sequence>
<dbReference type="KEGG" id="ssck:SPSK_00946"/>
<reference evidence="2 3" key="2">
    <citation type="journal article" date="2015" name="Eukaryot. Cell">
        <title>Asexual propagation of a virulent clone complex in a human and feline outbreak of sporotrichosis.</title>
        <authorList>
            <person name="Teixeira Mde M."/>
            <person name="Rodrigues A.M."/>
            <person name="Tsui C.K."/>
            <person name="de Almeida L.G."/>
            <person name="Van Diepeningen A.D."/>
            <person name="van den Ende B.G."/>
            <person name="Fernandes G.F."/>
            <person name="Kano R."/>
            <person name="Hamelin R.C."/>
            <person name="Lopes-Bezerra L.M."/>
            <person name="Vasconcelos A.T."/>
            <person name="de Hoog S."/>
            <person name="de Camargo Z.P."/>
            <person name="Felipe M.S."/>
        </authorList>
    </citation>
    <scope>NUCLEOTIDE SEQUENCE [LARGE SCALE GENOMIC DNA]</scope>
    <source>
        <strain evidence="2 3">1099-18</strain>
    </source>
</reference>
<accession>A0A0F2LXW1</accession>
<reference evidence="2 3" key="1">
    <citation type="journal article" date="2014" name="BMC Genomics">
        <title>Comparative genomics of the major fungal agents of human and animal Sporotrichosis: Sporothrix schenckii and Sporothrix brasiliensis.</title>
        <authorList>
            <person name="Teixeira M.M."/>
            <person name="de Almeida L.G."/>
            <person name="Kubitschek-Barreira P."/>
            <person name="Alves F.L."/>
            <person name="Kioshima E.S."/>
            <person name="Abadio A.K."/>
            <person name="Fernandes L."/>
            <person name="Derengowski L.S."/>
            <person name="Ferreira K.S."/>
            <person name="Souza R.C."/>
            <person name="Ruiz J.C."/>
            <person name="de Andrade N.C."/>
            <person name="Paes H.C."/>
            <person name="Nicola A.M."/>
            <person name="Albuquerque P."/>
            <person name="Gerber A.L."/>
            <person name="Martins V.P."/>
            <person name="Peconick L.D."/>
            <person name="Neto A.V."/>
            <person name="Chaucanez C.B."/>
            <person name="Silva P.A."/>
            <person name="Cunha O.L."/>
            <person name="de Oliveira F.F."/>
            <person name="dos Santos T.C."/>
            <person name="Barros A.L."/>
            <person name="Soares M.A."/>
            <person name="de Oliveira L.M."/>
            <person name="Marini M.M."/>
            <person name="Villalobos-Duno H."/>
            <person name="Cunha M.M."/>
            <person name="de Hoog S."/>
            <person name="da Silveira J.F."/>
            <person name="Henrissat B."/>
            <person name="Nino-Vega G.A."/>
            <person name="Cisalpino P.S."/>
            <person name="Mora-Montes H.M."/>
            <person name="Almeida S.R."/>
            <person name="Stajich J.E."/>
            <person name="Lopes-Bezerra L.M."/>
            <person name="Vasconcelos A.T."/>
            <person name="Felipe M.S."/>
        </authorList>
    </citation>
    <scope>NUCLEOTIDE SEQUENCE [LARGE SCALE GENOMIC DNA]</scope>
    <source>
        <strain evidence="2 3">1099-18</strain>
    </source>
</reference>
<dbReference type="AlphaFoldDB" id="A0A0F2LXW1"/>
<dbReference type="GeneID" id="27663164"/>
<name>A0A0F2LXW1_SPOSC</name>
<proteinExistence type="predicted"/>
<feature type="region of interest" description="Disordered" evidence="1">
    <location>
        <begin position="1"/>
        <end position="21"/>
    </location>
</feature>
<organism evidence="2 3">
    <name type="scientific">Sporothrix schenckii 1099-18</name>
    <dbReference type="NCBI Taxonomy" id="1397361"/>
    <lineage>
        <taxon>Eukaryota</taxon>
        <taxon>Fungi</taxon>
        <taxon>Dikarya</taxon>
        <taxon>Ascomycota</taxon>
        <taxon>Pezizomycotina</taxon>
        <taxon>Sordariomycetes</taxon>
        <taxon>Sordariomycetidae</taxon>
        <taxon>Ophiostomatales</taxon>
        <taxon>Ophiostomataceae</taxon>
        <taxon>Sporothrix</taxon>
    </lineage>
</organism>
<evidence type="ECO:0000256" key="1">
    <source>
        <dbReference type="SAM" id="MobiDB-lite"/>
    </source>
</evidence>
<evidence type="ECO:0000313" key="3">
    <source>
        <dbReference type="Proteomes" id="UP000033710"/>
    </source>
</evidence>
<protein>
    <submittedName>
        <fullName evidence="2">Uncharacterized protein</fullName>
    </submittedName>
</protein>
<gene>
    <name evidence="2" type="ORF">SPSK_00946</name>
</gene>
<dbReference type="RefSeq" id="XP_016584350.1">
    <property type="nucleotide sequence ID" value="XM_016727887.1"/>
</dbReference>
<dbReference type="VEuPathDB" id="FungiDB:SPSK_00946"/>
<evidence type="ECO:0000313" key="2">
    <source>
        <dbReference type="EMBL" id="KJR81674.1"/>
    </source>
</evidence>
<dbReference type="EMBL" id="AXCR01000011">
    <property type="protein sequence ID" value="KJR81674.1"/>
    <property type="molecule type" value="Genomic_DNA"/>
</dbReference>
<dbReference type="Proteomes" id="UP000033710">
    <property type="component" value="Unassembled WGS sequence"/>
</dbReference>
<comment type="caution">
    <text evidence="2">The sequence shown here is derived from an EMBL/GenBank/DDBJ whole genome shotgun (WGS) entry which is preliminary data.</text>
</comment>